<keyword evidence="2" id="KW-1185">Reference proteome</keyword>
<gene>
    <name evidence="1" type="ORF">NNL38_24460</name>
</gene>
<evidence type="ECO:0000313" key="2">
    <source>
        <dbReference type="Proteomes" id="UP001057998"/>
    </source>
</evidence>
<dbReference type="RefSeq" id="WP_255392407.1">
    <property type="nucleotide sequence ID" value="NZ_CP101510.1"/>
</dbReference>
<evidence type="ECO:0000313" key="1">
    <source>
        <dbReference type="EMBL" id="UTV31042.1"/>
    </source>
</evidence>
<proteinExistence type="predicted"/>
<organism evidence="1 2">
    <name type="scientific">Photobacterium atrarenae</name>
    <dbReference type="NCBI Taxonomy" id="865757"/>
    <lineage>
        <taxon>Bacteria</taxon>
        <taxon>Pseudomonadati</taxon>
        <taxon>Pseudomonadota</taxon>
        <taxon>Gammaproteobacteria</taxon>
        <taxon>Vibrionales</taxon>
        <taxon>Vibrionaceae</taxon>
        <taxon>Photobacterium</taxon>
    </lineage>
</organism>
<reference evidence="1" key="1">
    <citation type="submission" date="2022-07" db="EMBL/GenBank/DDBJ databases">
        <title>Genome sequencing of Photobacterium atrarenae GJH2-4.</title>
        <authorList>
            <person name="Park S.-J."/>
        </authorList>
    </citation>
    <scope>NUCLEOTIDE SEQUENCE</scope>
    <source>
        <strain evidence="1">GJH2-4</strain>
    </source>
</reference>
<dbReference type="Proteomes" id="UP001057998">
    <property type="component" value="Chromosome 3"/>
</dbReference>
<accession>A0ABY5GNW5</accession>
<protein>
    <submittedName>
        <fullName evidence="1">Uncharacterized protein</fullName>
    </submittedName>
</protein>
<dbReference type="EMBL" id="CP101510">
    <property type="protein sequence ID" value="UTV31042.1"/>
    <property type="molecule type" value="Genomic_DNA"/>
</dbReference>
<name>A0ABY5GNW5_9GAMM</name>
<sequence length="58" mass="6904">MDDDKFNEIMASMKLLNKHQLSRLKCEILALQTNTPERIIFDDELLMLKEVFKNAEDY</sequence>